<reference evidence="1" key="1">
    <citation type="submission" date="2019-08" db="EMBL/GenBank/DDBJ databases">
        <authorList>
            <person name="Kucharzyk K."/>
            <person name="Murdoch R.W."/>
            <person name="Higgins S."/>
            <person name="Loffler F."/>
        </authorList>
    </citation>
    <scope>NUCLEOTIDE SEQUENCE</scope>
</reference>
<comment type="caution">
    <text evidence="1">The sequence shown here is derived from an EMBL/GenBank/DDBJ whole genome shotgun (WGS) entry which is preliminary data.</text>
</comment>
<organism evidence="1">
    <name type="scientific">bioreactor metagenome</name>
    <dbReference type="NCBI Taxonomy" id="1076179"/>
    <lineage>
        <taxon>unclassified sequences</taxon>
        <taxon>metagenomes</taxon>
        <taxon>ecological metagenomes</taxon>
    </lineage>
</organism>
<name>A0A644WB54_9ZZZZ</name>
<sequence>MGEEMKNNNYLREDYFIYKGTKLFLQDYKDKFIDYNLEGNTNENLIIRRFLESKKYEIKFINRKRNELKSKICNTENTIKNLENSFVELDKEREARLVSILKERNKNTDFESLEDIEEAVSEIKKIKDYELKKLKKLKKQIKDFDESSKEEEKLISTLLNYIKKEFLEEKDYIVKLINSGTLKDVELILNYEYLSIIIDGMLNIEEEILGG</sequence>
<evidence type="ECO:0000313" key="1">
    <source>
        <dbReference type="EMBL" id="MPM01030.1"/>
    </source>
</evidence>
<gene>
    <name evidence="1" type="ORF">SDC9_47267</name>
</gene>
<protein>
    <submittedName>
        <fullName evidence="1">Uncharacterized protein</fullName>
    </submittedName>
</protein>
<proteinExistence type="predicted"/>
<accession>A0A644WB54</accession>
<dbReference type="EMBL" id="VSSQ01000769">
    <property type="protein sequence ID" value="MPM01030.1"/>
    <property type="molecule type" value="Genomic_DNA"/>
</dbReference>
<dbReference type="AlphaFoldDB" id="A0A644WB54"/>